<dbReference type="InterPro" id="IPR037294">
    <property type="entry name" value="ABC_BtuC-like"/>
</dbReference>
<feature type="transmembrane region" description="Helical" evidence="8">
    <location>
        <begin position="76"/>
        <end position="93"/>
    </location>
</feature>
<feature type="transmembrane region" description="Helical" evidence="8">
    <location>
        <begin position="166"/>
        <end position="188"/>
    </location>
</feature>
<dbReference type="GO" id="GO:0022857">
    <property type="term" value="F:transmembrane transporter activity"/>
    <property type="evidence" value="ECO:0007669"/>
    <property type="project" value="InterPro"/>
</dbReference>
<feature type="transmembrane region" description="Helical" evidence="8">
    <location>
        <begin position="296"/>
        <end position="315"/>
    </location>
</feature>
<feature type="transmembrane region" description="Helical" evidence="8">
    <location>
        <begin position="208"/>
        <end position="228"/>
    </location>
</feature>
<feature type="transmembrane region" description="Helical" evidence="8">
    <location>
        <begin position="132"/>
        <end position="154"/>
    </location>
</feature>
<dbReference type="CDD" id="cd06550">
    <property type="entry name" value="TM_ABC_iron-siderophores_like"/>
    <property type="match status" value="1"/>
</dbReference>
<feature type="transmembrane region" description="Helical" evidence="8">
    <location>
        <begin position="21"/>
        <end position="45"/>
    </location>
</feature>
<reference evidence="9 10" key="1">
    <citation type="submission" date="2018-01" db="EMBL/GenBank/DDBJ databases">
        <title>The whole genome sequencing and assembly of Paenibacillus chitinolyticus KCCM 41400 strain.</title>
        <authorList>
            <person name="Kim J.-Y."/>
            <person name="Park M.-K."/>
            <person name="Lee Y.-J."/>
            <person name="Yi H."/>
            <person name="Bahn Y.-S."/>
            <person name="Kim J.F."/>
            <person name="Lee D.-W."/>
        </authorList>
    </citation>
    <scope>NUCLEOTIDE SEQUENCE [LARGE SCALE GENOMIC DNA]</scope>
    <source>
        <strain evidence="9 10">KCCM 41400</strain>
    </source>
</reference>
<dbReference type="InterPro" id="IPR000522">
    <property type="entry name" value="ABC_transptr_permease_BtuC"/>
</dbReference>
<evidence type="ECO:0000256" key="1">
    <source>
        <dbReference type="ARBA" id="ARBA00004651"/>
    </source>
</evidence>
<dbReference type="GO" id="GO:0033214">
    <property type="term" value="P:siderophore-iron import into cell"/>
    <property type="evidence" value="ECO:0007669"/>
    <property type="project" value="TreeGrafter"/>
</dbReference>
<dbReference type="Gene3D" id="1.10.3470.10">
    <property type="entry name" value="ABC transporter involved in vitamin B12 uptake, BtuC"/>
    <property type="match status" value="1"/>
</dbReference>
<sequence length="349" mass="36776">MNLNLDYSPIMAHEKKRKRRNIAILVIFGLLLVLTFVISMNIGFIRLSPMELFKTLIGEGSRKQSLILFDFRLPRIVLSMLAGAGLAISGAILQGISRNALADPGILGINAGAGLAVLLFICFYPAAAAAPIFLLPVLALAGAGATAVLIYTLAFKRNEGLSPTRLLLSGIAVAAGISAATIVLTLRISPEKYQFVATWMAGSIWGTTWKFVLALLPWIVILSIYVFCKARVLDVLNLGDQLASGLGAPVERERFLLLASAVGLAGSCVAVSGGIGFVGLIAPHLARRLVGPGHKVLLPAAALAGALLVCAADTLGRWVLQPSEMPAGIVVAVIGAPYFLYLLARSKTE</sequence>
<dbReference type="OrthoDB" id="9811721at2"/>
<name>A0A410WXK5_9BACL</name>
<dbReference type="PANTHER" id="PTHR30472">
    <property type="entry name" value="FERRIC ENTEROBACTIN TRANSPORT SYSTEM PERMEASE PROTEIN"/>
    <property type="match status" value="1"/>
</dbReference>
<protein>
    <submittedName>
        <fullName evidence="9">Iron ABC transporter permease</fullName>
    </submittedName>
</protein>
<keyword evidence="3" id="KW-0813">Transport</keyword>
<gene>
    <name evidence="9" type="ORF">PC41400_15775</name>
</gene>
<comment type="similarity">
    <text evidence="2">Belongs to the binding-protein-dependent transport system permease family. FecCD subfamily.</text>
</comment>
<dbReference type="KEGG" id="pchi:PC41400_15775"/>
<dbReference type="GO" id="GO:0005886">
    <property type="term" value="C:plasma membrane"/>
    <property type="evidence" value="ECO:0007669"/>
    <property type="project" value="UniProtKB-SubCell"/>
</dbReference>
<evidence type="ECO:0000256" key="6">
    <source>
        <dbReference type="ARBA" id="ARBA00022989"/>
    </source>
</evidence>
<accession>A0A410WXK5</accession>
<evidence type="ECO:0000313" key="10">
    <source>
        <dbReference type="Proteomes" id="UP000288943"/>
    </source>
</evidence>
<evidence type="ECO:0000256" key="2">
    <source>
        <dbReference type="ARBA" id="ARBA00007935"/>
    </source>
</evidence>
<evidence type="ECO:0000313" key="9">
    <source>
        <dbReference type="EMBL" id="QAV19060.1"/>
    </source>
</evidence>
<feature type="transmembrane region" description="Helical" evidence="8">
    <location>
        <begin position="327"/>
        <end position="344"/>
    </location>
</feature>
<keyword evidence="6 8" id="KW-1133">Transmembrane helix</keyword>
<dbReference type="AlphaFoldDB" id="A0A410WXK5"/>
<dbReference type="SUPFAM" id="SSF81345">
    <property type="entry name" value="ABC transporter involved in vitamin B12 uptake, BtuC"/>
    <property type="match status" value="1"/>
</dbReference>
<proteinExistence type="inferred from homology"/>
<keyword evidence="7 8" id="KW-0472">Membrane</keyword>
<organism evidence="9 10">
    <name type="scientific">Paenibacillus chitinolyticus</name>
    <dbReference type="NCBI Taxonomy" id="79263"/>
    <lineage>
        <taxon>Bacteria</taxon>
        <taxon>Bacillati</taxon>
        <taxon>Bacillota</taxon>
        <taxon>Bacilli</taxon>
        <taxon>Bacillales</taxon>
        <taxon>Paenibacillaceae</taxon>
        <taxon>Paenibacillus</taxon>
    </lineage>
</organism>
<comment type="subcellular location">
    <subcellularLocation>
        <location evidence="1">Cell membrane</location>
        <topology evidence="1">Multi-pass membrane protein</topology>
    </subcellularLocation>
</comment>
<feature type="transmembrane region" description="Helical" evidence="8">
    <location>
        <begin position="105"/>
        <end position="126"/>
    </location>
</feature>
<dbReference type="Proteomes" id="UP000288943">
    <property type="component" value="Chromosome"/>
</dbReference>
<evidence type="ECO:0000256" key="4">
    <source>
        <dbReference type="ARBA" id="ARBA00022475"/>
    </source>
</evidence>
<evidence type="ECO:0000256" key="8">
    <source>
        <dbReference type="SAM" id="Phobius"/>
    </source>
</evidence>
<dbReference type="Pfam" id="PF01032">
    <property type="entry name" value="FecCD"/>
    <property type="match status" value="1"/>
</dbReference>
<keyword evidence="5 8" id="KW-0812">Transmembrane</keyword>
<dbReference type="FunFam" id="1.10.3470.10:FF:000001">
    <property type="entry name" value="Vitamin B12 ABC transporter permease BtuC"/>
    <property type="match status" value="1"/>
</dbReference>
<dbReference type="EMBL" id="CP026520">
    <property type="protein sequence ID" value="QAV19060.1"/>
    <property type="molecule type" value="Genomic_DNA"/>
</dbReference>
<feature type="transmembrane region" description="Helical" evidence="8">
    <location>
        <begin position="255"/>
        <end position="281"/>
    </location>
</feature>
<evidence type="ECO:0000256" key="7">
    <source>
        <dbReference type="ARBA" id="ARBA00023136"/>
    </source>
</evidence>
<keyword evidence="4" id="KW-1003">Cell membrane</keyword>
<evidence type="ECO:0000256" key="3">
    <source>
        <dbReference type="ARBA" id="ARBA00022448"/>
    </source>
</evidence>
<evidence type="ECO:0000256" key="5">
    <source>
        <dbReference type="ARBA" id="ARBA00022692"/>
    </source>
</evidence>
<dbReference type="PANTHER" id="PTHR30472:SF64">
    <property type="entry name" value="IRON(3+)-HYDROXAMATE IMPORT SYSTEM PERMEASE PROTEIN FHUG"/>
    <property type="match status" value="1"/>
</dbReference>